<reference evidence="10 11" key="1">
    <citation type="submission" date="2017-08" db="EMBL/GenBank/DDBJ databases">
        <title>Infants hospitalized years apart are colonized by the same room-sourced microbial strains.</title>
        <authorList>
            <person name="Brooks B."/>
            <person name="Olm M.R."/>
            <person name="Firek B.A."/>
            <person name="Baker R."/>
            <person name="Thomas B.C."/>
            <person name="Morowitz M.J."/>
            <person name="Banfield J.F."/>
        </authorList>
    </citation>
    <scope>NUCLEOTIDE SEQUENCE [LARGE SCALE GENOMIC DNA]</scope>
    <source>
        <strain evidence="10">S2_003_000_R2_11</strain>
    </source>
</reference>
<dbReference type="InterPro" id="IPR029044">
    <property type="entry name" value="Nucleotide-diphossugar_trans"/>
</dbReference>
<keyword evidence="2 8" id="KW-0808">Transferase</keyword>
<proteinExistence type="inferred from homology"/>
<comment type="caution">
    <text evidence="8">Lacks conserved residue(s) required for the propagation of feature annotation.</text>
</comment>
<sequence>MGQGAFAGRGHGNGLGNSPWGCNRGRCVRIFGVILAGGTGQRMGGADKAMLPLAGRTLVAHAIARLHPQVSELAISANGDPARLAVHGLPVLADSAQLGPLSGVLAAMNWASPEGATHVVTVAVDTPFFPEDLVPRLLLAAEGSPNGAALAESGGRAHPTFAIWPMALRDDLAKRLGADQRRIMDFARAHGAALASFPDDAAFLNVNAPEDLRRAEELLGATG</sequence>
<dbReference type="GO" id="GO:0005525">
    <property type="term" value="F:GTP binding"/>
    <property type="evidence" value="ECO:0007669"/>
    <property type="project" value="UniProtKB-UniRule"/>
</dbReference>
<feature type="binding site" evidence="8">
    <location>
        <position position="48"/>
    </location>
    <ligand>
        <name>GTP</name>
        <dbReference type="ChEBI" id="CHEBI:37565"/>
    </ligand>
</feature>
<dbReference type="NCBIfam" id="TIGR02665">
    <property type="entry name" value="molyb_mobA"/>
    <property type="match status" value="1"/>
</dbReference>
<feature type="domain" description="MobA-like NTP transferase" evidence="9">
    <location>
        <begin position="32"/>
        <end position="184"/>
    </location>
</feature>
<comment type="cofactor">
    <cofactor evidence="8">
        <name>Mg(2+)</name>
        <dbReference type="ChEBI" id="CHEBI:18420"/>
    </cofactor>
</comment>
<keyword evidence="10" id="KW-0548">Nucleotidyltransferase</keyword>
<evidence type="ECO:0000259" key="9">
    <source>
        <dbReference type="Pfam" id="PF12804"/>
    </source>
</evidence>
<dbReference type="Pfam" id="PF12804">
    <property type="entry name" value="NTP_transf_3"/>
    <property type="match status" value="1"/>
</dbReference>
<dbReference type="GO" id="GO:0061603">
    <property type="term" value="F:molybdenum cofactor guanylyltransferase activity"/>
    <property type="evidence" value="ECO:0007669"/>
    <property type="project" value="UniProtKB-EC"/>
</dbReference>
<dbReference type="PANTHER" id="PTHR19136:SF81">
    <property type="entry name" value="MOLYBDENUM COFACTOR GUANYLYLTRANSFERASE"/>
    <property type="match status" value="1"/>
</dbReference>
<keyword evidence="7 8" id="KW-0501">Molybdenum cofactor biosynthesis</keyword>
<dbReference type="CDD" id="cd02503">
    <property type="entry name" value="MobA"/>
    <property type="match status" value="1"/>
</dbReference>
<dbReference type="InterPro" id="IPR025877">
    <property type="entry name" value="MobA-like_NTP_Trfase"/>
</dbReference>
<dbReference type="InterPro" id="IPR013482">
    <property type="entry name" value="Molybde_CF_guanTrfase"/>
</dbReference>
<dbReference type="Proteomes" id="UP000248975">
    <property type="component" value="Unassembled WGS sequence"/>
</dbReference>
<keyword evidence="1 8" id="KW-0963">Cytoplasm</keyword>
<evidence type="ECO:0000256" key="8">
    <source>
        <dbReference type="HAMAP-Rule" id="MF_00316"/>
    </source>
</evidence>
<evidence type="ECO:0000313" key="10">
    <source>
        <dbReference type="EMBL" id="PZQ97910.1"/>
    </source>
</evidence>
<keyword evidence="6 8" id="KW-0342">GTP-binding</keyword>
<comment type="domain">
    <text evidence="8">The N-terminal domain determines nucleotide recognition and specific binding, while the C-terminal domain determines the specific binding to the target protein.</text>
</comment>
<comment type="subunit">
    <text evidence="8">Monomer.</text>
</comment>
<comment type="similarity">
    <text evidence="8">Belongs to the MobA family.</text>
</comment>
<dbReference type="PANTHER" id="PTHR19136">
    <property type="entry name" value="MOLYBDENUM COFACTOR GUANYLYLTRANSFERASE"/>
    <property type="match status" value="1"/>
</dbReference>
<evidence type="ECO:0000256" key="1">
    <source>
        <dbReference type="ARBA" id="ARBA00022490"/>
    </source>
</evidence>
<protein>
    <recommendedName>
        <fullName evidence="8">Molybdenum cofactor guanylyltransferase</fullName>
        <shortName evidence="8">MoCo guanylyltransferase</shortName>
        <ecNumber evidence="8">2.7.7.77</ecNumber>
    </recommendedName>
    <alternativeName>
        <fullName evidence="8">GTP:molybdopterin guanylyltransferase</fullName>
    </alternativeName>
    <alternativeName>
        <fullName evidence="8">Mo-MPT guanylyltransferase</fullName>
    </alternativeName>
    <alternativeName>
        <fullName evidence="8">Molybdopterin guanylyltransferase</fullName>
    </alternativeName>
    <alternativeName>
        <fullName evidence="8">Molybdopterin-guanine dinucleotide synthase</fullName>
        <shortName evidence="8">MGD synthase</shortName>
    </alternativeName>
</protein>
<comment type="subcellular location">
    <subcellularLocation>
        <location evidence="8">Cytoplasm</location>
    </subcellularLocation>
</comment>
<dbReference type="GO" id="GO:0005737">
    <property type="term" value="C:cytoplasm"/>
    <property type="evidence" value="ECO:0007669"/>
    <property type="project" value="UniProtKB-SubCell"/>
</dbReference>
<feature type="binding site" evidence="8">
    <location>
        <position position="94"/>
    </location>
    <ligand>
        <name>GTP</name>
        <dbReference type="ChEBI" id="CHEBI:37565"/>
    </ligand>
</feature>
<evidence type="ECO:0000256" key="7">
    <source>
        <dbReference type="ARBA" id="ARBA00023150"/>
    </source>
</evidence>
<dbReference type="Gene3D" id="3.90.550.10">
    <property type="entry name" value="Spore Coat Polysaccharide Biosynthesis Protein SpsA, Chain A"/>
    <property type="match status" value="1"/>
</dbReference>
<feature type="binding site" evidence="8">
    <location>
        <begin position="35"/>
        <end position="37"/>
    </location>
    <ligand>
        <name>GTP</name>
        <dbReference type="ChEBI" id="CHEBI:37565"/>
    </ligand>
</feature>
<keyword evidence="3 8" id="KW-0479">Metal-binding</keyword>
<dbReference type="SUPFAM" id="SSF53448">
    <property type="entry name" value="Nucleotide-diphospho-sugar transferases"/>
    <property type="match status" value="1"/>
</dbReference>
<comment type="function">
    <text evidence="8">Transfers a GMP moiety from GTP to Mo-molybdopterin (Mo-MPT) cofactor (Moco or molybdenum cofactor) to form Mo-molybdopterin guanine dinucleotide (Mo-MGD) cofactor.</text>
</comment>
<evidence type="ECO:0000256" key="5">
    <source>
        <dbReference type="ARBA" id="ARBA00022842"/>
    </source>
</evidence>
<accession>A0A2W5UJ08</accession>
<feature type="binding site" evidence="8">
    <location>
        <position position="125"/>
    </location>
    <ligand>
        <name>Mg(2+)</name>
        <dbReference type="ChEBI" id="CHEBI:18420"/>
    </ligand>
</feature>
<evidence type="ECO:0000256" key="4">
    <source>
        <dbReference type="ARBA" id="ARBA00022741"/>
    </source>
</evidence>
<gene>
    <name evidence="8" type="primary">mobA</name>
    <name evidence="10" type="ORF">DI533_12270</name>
</gene>
<dbReference type="GO" id="GO:1902758">
    <property type="term" value="P:bis(molybdopterin guanine dinucleotide)molybdenum biosynthetic process"/>
    <property type="evidence" value="ECO:0007669"/>
    <property type="project" value="TreeGrafter"/>
</dbReference>
<dbReference type="HAMAP" id="MF_00316">
    <property type="entry name" value="MobA"/>
    <property type="match status" value="1"/>
</dbReference>
<evidence type="ECO:0000313" key="11">
    <source>
        <dbReference type="Proteomes" id="UP000248975"/>
    </source>
</evidence>
<organism evidence="10 11">
    <name type="scientific">Cereibacter sphaeroides</name>
    <name type="common">Rhodobacter sphaeroides</name>
    <dbReference type="NCBI Taxonomy" id="1063"/>
    <lineage>
        <taxon>Bacteria</taxon>
        <taxon>Pseudomonadati</taxon>
        <taxon>Pseudomonadota</taxon>
        <taxon>Alphaproteobacteria</taxon>
        <taxon>Rhodobacterales</taxon>
        <taxon>Paracoccaceae</taxon>
        <taxon>Cereibacter</taxon>
    </lineage>
</organism>
<dbReference type="GO" id="GO:0046872">
    <property type="term" value="F:metal ion binding"/>
    <property type="evidence" value="ECO:0007669"/>
    <property type="project" value="UniProtKB-KW"/>
</dbReference>
<comment type="catalytic activity">
    <reaction evidence="8">
        <text>Mo-molybdopterin + GTP + H(+) = Mo-molybdopterin guanine dinucleotide + diphosphate</text>
        <dbReference type="Rhea" id="RHEA:34243"/>
        <dbReference type="ChEBI" id="CHEBI:15378"/>
        <dbReference type="ChEBI" id="CHEBI:33019"/>
        <dbReference type="ChEBI" id="CHEBI:37565"/>
        <dbReference type="ChEBI" id="CHEBI:71302"/>
        <dbReference type="ChEBI" id="CHEBI:71310"/>
        <dbReference type="EC" id="2.7.7.77"/>
    </reaction>
</comment>
<feature type="binding site" evidence="8">
    <location>
        <position position="125"/>
    </location>
    <ligand>
        <name>GTP</name>
        <dbReference type="ChEBI" id="CHEBI:37565"/>
    </ligand>
</feature>
<keyword evidence="4 8" id="KW-0547">Nucleotide-binding</keyword>
<evidence type="ECO:0000256" key="3">
    <source>
        <dbReference type="ARBA" id="ARBA00022723"/>
    </source>
</evidence>
<evidence type="ECO:0000256" key="6">
    <source>
        <dbReference type="ARBA" id="ARBA00023134"/>
    </source>
</evidence>
<dbReference type="EC" id="2.7.7.77" evidence="8"/>
<dbReference type="EMBL" id="QFQS01000002">
    <property type="protein sequence ID" value="PZQ97910.1"/>
    <property type="molecule type" value="Genomic_DNA"/>
</dbReference>
<dbReference type="AlphaFoldDB" id="A0A2W5UJ08"/>
<name>A0A2W5UJ08_CERSP</name>
<keyword evidence="5 8" id="KW-0460">Magnesium</keyword>
<evidence type="ECO:0000256" key="2">
    <source>
        <dbReference type="ARBA" id="ARBA00022679"/>
    </source>
</evidence>
<comment type="caution">
    <text evidence="10">The sequence shown here is derived from an EMBL/GenBank/DDBJ whole genome shotgun (WGS) entry which is preliminary data.</text>
</comment>